<dbReference type="STRING" id="1150600.ADIARSV_4102"/>
<dbReference type="AlphaFoldDB" id="R9GM28"/>
<organism evidence="1 2">
    <name type="scientific">Arcticibacter svalbardensis MN12-7</name>
    <dbReference type="NCBI Taxonomy" id="1150600"/>
    <lineage>
        <taxon>Bacteria</taxon>
        <taxon>Pseudomonadati</taxon>
        <taxon>Bacteroidota</taxon>
        <taxon>Sphingobacteriia</taxon>
        <taxon>Sphingobacteriales</taxon>
        <taxon>Sphingobacteriaceae</taxon>
        <taxon>Arcticibacter</taxon>
    </lineage>
</organism>
<comment type="caution">
    <text evidence="1">The sequence shown here is derived from an EMBL/GenBank/DDBJ whole genome shotgun (WGS) entry which is preliminary data.</text>
</comment>
<evidence type="ECO:0000313" key="1">
    <source>
        <dbReference type="EMBL" id="EOR92590.1"/>
    </source>
</evidence>
<accession>R9GM28</accession>
<dbReference type="EMBL" id="AQPN01000145">
    <property type="protein sequence ID" value="EOR92590.1"/>
    <property type="molecule type" value="Genomic_DNA"/>
</dbReference>
<keyword evidence="2" id="KW-1185">Reference proteome</keyword>
<name>R9GM28_9SPHI</name>
<gene>
    <name evidence="1" type="ORF">ADIARSV_4102</name>
</gene>
<protein>
    <submittedName>
        <fullName evidence="1">Mobile element protein</fullName>
    </submittedName>
</protein>
<proteinExistence type="predicted"/>
<evidence type="ECO:0000313" key="2">
    <source>
        <dbReference type="Proteomes" id="UP000014174"/>
    </source>
</evidence>
<dbReference type="Proteomes" id="UP000014174">
    <property type="component" value="Unassembled WGS sequence"/>
</dbReference>
<reference evidence="1 2" key="1">
    <citation type="journal article" date="2013" name="Genome Announc.">
        <title>Draft Genome Sequence of Arcticibacter svalbardensis Strain MN12-7T, a Member of the Family Sphingobacteriaceae Isolated from an Arctic Soil Sample.</title>
        <authorList>
            <person name="Shivaji S."/>
            <person name="Ara S."/>
            <person name="Prasad S."/>
            <person name="Manasa B.P."/>
            <person name="Begum Z."/>
            <person name="Singh A."/>
            <person name="Kumar Pinnaka A."/>
        </authorList>
    </citation>
    <scope>NUCLEOTIDE SEQUENCE [LARGE SCALE GENOMIC DNA]</scope>
    <source>
        <strain evidence="1 2">MN12-7</strain>
    </source>
</reference>
<sequence length="53" mass="5932">MKVDIGSKLITSFQTSSASVHDSEILQDLLNEEDREKPLYADLHTGAINKKPF</sequence>